<proteinExistence type="predicted"/>
<keyword evidence="4" id="KW-0961">Cell wall biogenesis/degradation</keyword>
<feature type="domain" description="N-acetylmuramoyl-L-alanine amidase" evidence="5">
    <location>
        <begin position="12"/>
        <end position="148"/>
    </location>
</feature>
<dbReference type="EC" id="3.5.1.28" evidence="2"/>
<dbReference type="EMBL" id="WNJO01000003">
    <property type="protein sequence ID" value="MTV81780.1"/>
    <property type="molecule type" value="Genomic_DNA"/>
</dbReference>
<dbReference type="InterPro" id="IPR002502">
    <property type="entry name" value="Amidase_domain"/>
</dbReference>
<dbReference type="Pfam" id="PF01510">
    <property type="entry name" value="Amidase_2"/>
    <property type="match status" value="1"/>
</dbReference>
<sequence length="324" mass="36236">MINQISAMKGNYTPAKRPADVNIHYIVIHATELSYGETIARFQEPHQVSAHVVLRQSDGLRTQMVAPHDVAWHAGNWDLNCRSLGIEQEAFVAQPESFTPAMMSALVAQIQAWATCYHIPLDRAHILGHDNVPAPTRAASLQMHQDPGWYFDWADLFSRLGVLPPAEEPIEVGRAVQITAGYADLHTQPEVTSHLIDSDSAVALPSLYHRVSFGQQFVCVQVRGDWVGIDFNGQLAWLNNLQQKAAIGVLAEIYTVKQDTTLLGSTQPHAEPIATLHQGEQYVIIDQLTGIETDEVNDQLQVQQTNQHFNQIWYNHRIGYIKVN</sequence>
<dbReference type="FunFam" id="3.40.80.10:FF:000006">
    <property type="entry name" value="N-acetylmuramoyl-L-alanine amidase"/>
    <property type="match status" value="1"/>
</dbReference>
<accession>A0A7X3C1J1</accession>
<dbReference type="Gene3D" id="3.40.80.10">
    <property type="entry name" value="Peptidoglycan recognition protein-like"/>
    <property type="match status" value="1"/>
</dbReference>
<evidence type="ECO:0000313" key="6">
    <source>
        <dbReference type="EMBL" id="MTV81780.1"/>
    </source>
</evidence>
<dbReference type="GO" id="GO:0008745">
    <property type="term" value="F:N-acetylmuramoyl-L-alanine amidase activity"/>
    <property type="evidence" value="ECO:0007669"/>
    <property type="project" value="UniProtKB-EC"/>
</dbReference>
<name>A0A7X3C1J1_9LACO</name>
<evidence type="ECO:0000256" key="3">
    <source>
        <dbReference type="ARBA" id="ARBA00022801"/>
    </source>
</evidence>
<dbReference type="GO" id="GO:0071555">
    <property type="term" value="P:cell wall organization"/>
    <property type="evidence" value="ECO:0007669"/>
    <property type="project" value="UniProtKB-KW"/>
</dbReference>
<dbReference type="PANTHER" id="PTHR30417:SF1">
    <property type="entry name" value="N-ACETYLMURAMOYL-L-ALANINE AMIDASE AMID"/>
    <property type="match status" value="1"/>
</dbReference>
<dbReference type="SUPFAM" id="SSF55846">
    <property type="entry name" value="N-acetylmuramoyl-L-alanine amidase-like"/>
    <property type="match status" value="1"/>
</dbReference>
<dbReference type="AlphaFoldDB" id="A0A7X3C1J1"/>
<protein>
    <recommendedName>
        <fullName evidence="2">N-acetylmuramoyl-L-alanine amidase</fullName>
        <ecNumber evidence="2">3.5.1.28</ecNumber>
    </recommendedName>
</protein>
<dbReference type="GO" id="GO:0009253">
    <property type="term" value="P:peptidoglycan catabolic process"/>
    <property type="evidence" value="ECO:0007669"/>
    <property type="project" value="InterPro"/>
</dbReference>
<evidence type="ECO:0000256" key="1">
    <source>
        <dbReference type="ARBA" id="ARBA00001561"/>
    </source>
</evidence>
<dbReference type="GO" id="GO:0009254">
    <property type="term" value="P:peptidoglycan turnover"/>
    <property type="evidence" value="ECO:0007669"/>
    <property type="project" value="TreeGrafter"/>
</dbReference>
<evidence type="ECO:0000256" key="2">
    <source>
        <dbReference type="ARBA" id="ARBA00011901"/>
    </source>
</evidence>
<evidence type="ECO:0000259" key="5">
    <source>
        <dbReference type="SMART" id="SM00644"/>
    </source>
</evidence>
<comment type="caution">
    <text evidence="6">The sequence shown here is derived from an EMBL/GenBank/DDBJ whole genome shotgun (WGS) entry which is preliminary data.</text>
</comment>
<organism evidence="6 7">
    <name type="scientific">Secundilactobacillus folii</name>
    <dbReference type="NCBI Taxonomy" id="2678357"/>
    <lineage>
        <taxon>Bacteria</taxon>
        <taxon>Bacillati</taxon>
        <taxon>Bacillota</taxon>
        <taxon>Bacilli</taxon>
        <taxon>Lactobacillales</taxon>
        <taxon>Lactobacillaceae</taxon>
        <taxon>Secundilactobacillus</taxon>
    </lineage>
</organism>
<dbReference type="RefSeq" id="WP_155431059.1">
    <property type="nucleotide sequence ID" value="NZ_WNJO01000003.1"/>
</dbReference>
<dbReference type="CDD" id="cd06583">
    <property type="entry name" value="PGRP"/>
    <property type="match status" value="1"/>
</dbReference>
<reference evidence="6 7" key="1">
    <citation type="submission" date="2019-11" db="EMBL/GenBank/DDBJ databases">
        <title>Lactobacillus sp. nov. CRM56-3, isolated from fermented tea leaves.</title>
        <authorList>
            <person name="Phuengjayaem S."/>
            <person name="Tanasupawat S."/>
        </authorList>
    </citation>
    <scope>NUCLEOTIDE SEQUENCE [LARGE SCALE GENOMIC DNA]</scope>
    <source>
        <strain evidence="6 7">CRM56-3</strain>
    </source>
</reference>
<comment type="catalytic activity">
    <reaction evidence="1">
        <text>Hydrolyzes the link between N-acetylmuramoyl residues and L-amino acid residues in certain cell-wall glycopeptides.</text>
        <dbReference type="EC" id="3.5.1.28"/>
    </reaction>
</comment>
<evidence type="ECO:0000313" key="7">
    <source>
        <dbReference type="Proteomes" id="UP000466388"/>
    </source>
</evidence>
<keyword evidence="3" id="KW-0378">Hydrolase</keyword>
<keyword evidence="7" id="KW-1185">Reference proteome</keyword>
<dbReference type="InterPro" id="IPR036505">
    <property type="entry name" value="Amidase/PGRP_sf"/>
</dbReference>
<gene>
    <name evidence="6" type="ORF">GM612_03805</name>
</gene>
<dbReference type="Proteomes" id="UP000466388">
    <property type="component" value="Unassembled WGS sequence"/>
</dbReference>
<evidence type="ECO:0000256" key="4">
    <source>
        <dbReference type="ARBA" id="ARBA00023316"/>
    </source>
</evidence>
<dbReference type="SMART" id="SM00644">
    <property type="entry name" value="Ami_2"/>
    <property type="match status" value="1"/>
</dbReference>
<dbReference type="PANTHER" id="PTHR30417">
    <property type="entry name" value="N-ACETYLMURAMOYL-L-ALANINE AMIDASE AMID"/>
    <property type="match status" value="1"/>
</dbReference>
<dbReference type="InterPro" id="IPR051206">
    <property type="entry name" value="NAMLAA_amidase_2"/>
</dbReference>